<gene>
    <name evidence="3" type="ORF">IEQ34_007637</name>
</gene>
<evidence type="ECO:0000313" key="4">
    <source>
        <dbReference type="Proteomes" id="UP000775213"/>
    </source>
</evidence>
<feature type="transmembrane region" description="Helical" evidence="2">
    <location>
        <begin position="375"/>
        <end position="396"/>
    </location>
</feature>
<organism evidence="3 4">
    <name type="scientific">Dendrobium chrysotoxum</name>
    <name type="common">Orchid</name>
    <dbReference type="NCBI Taxonomy" id="161865"/>
    <lineage>
        <taxon>Eukaryota</taxon>
        <taxon>Viridiplantae</taxon>
        <taxon>Streptophyta</taxon>
        <taxon>Embryophyta</taxon>
        <taxon>Tracheophyta</taxon>
        <taxon>Spermatophyta</taxon>
        <taxon>Magnoliopsida</taxon>
        <taxon>Liliopsida</taxon>
        <taxon>Asparagales</taxon>
        <taxon>Orchidaceae</taxon>
        <taxon>Epidendroideae</taxon>
        <taxon>Malaxideae</taxon>
        <taxon>Dendrobiinae</taxon>
        <taxon>Dendrobium</taxon>
    </lineage>
</organism>
<feature type="compositionally biased region" description="Basic and acidic residues" evidence="1">
    <location>
        <begin position="35"/>
        <end position="48"/>
    </location>
</feature>
<dbReference type="PANTHER" id="PTHR34809">
    <property type="entry name" value="MALTOSE EXCESS PROTEIN 1, CHLOROPLASTIC-RELATED"/>
    <property type="match status" value="1"/>
</dbReference>
<dbReference type="Proteomes" id="UP000775213">
    <property type="component" value="Unassembled WGS sequence"/>
</dbReference>
<comment type="caution">
    <text evidence="3">The sequence shown here is derived from an EMBL/GenBank/DDBJ whole genome shotgun (WGS) entry which is preliminary data.</text>
</comment>
<dbReference type="GO" id="GO:0009941">
    <property type="term" value="C:chloroplast envelope"/>
    <property type="evidence" value="ECO:0007669"/>
    <property type="project" value="TreeGrafter"/>
</dbReference>
<feature type="transmembrane region" description="Helical" evidence="2">
    <location>
        <begin position="226"/>
        <end position="248"/>
    </location>
</feature>
<feature type="transmembrane region" description="Helical" evidence="2">
    <location>
        <begin position="6"/>
        <end position="21"/>
    </location>
</feature>
<sequence length="449" mass="50042">MDEFSIHLMFVAALWFYNSLKRKRKAIPKLDLGGDEAKRGRRREEKKRSLGGNNSSSTTARTPSDHGRNSAGHPSCTVAYQAYLFCFSPSGAPSMASYASPLPSPTFLAVSTSVLLSSHISLKLYPSPLKRLFFRRRRRLKTPAACSAEAASKLEQWDSMTARFAGASNIPFLLIQIPQILLNQRNVVSNNSAALFAVPWLGMLTGLLGNLTLLSYFAKKKEKEAILVQTLGVISIYIVIVQLAVVGAMPLPQFMATSAAVVTGLVLNFMNYYGWLIQWVWQRWEDFVTIVGISVLPQVMWSTFVPFIPNSIFPGVVSCCFAVLFIILTRTGKLSKKAERFVGSISGWTATLLFMWMPVAQMWTNYLNPDNIKGLAALTLLLGMIGNGLMIPRALFIRDLILKSISKEFFWAATIVLLIWLGMAARQDRIAYGYNSPFQSMKELFFGTR</sequence>
<evidence type="ECO:0008006" key="5">
    <source>
        <dbReference type="Google" id="ProtNLM"/>
    </source>
</evidence>
<accession>A0AAV7H695</accession>
<reference evidence="3 4" key="1">
    <citation type="journal article" date="2021" name="Hortic Res">
        <title>Chromosome-scale assembly of the Dendrobium chrysotoxum genome enhances the understanding of orchid evolution.</title>
        <authorList>
            <person name="Zhang Y."/>
            <person name="Zhang G.Q."/>
            <person name="Zhang D."/>
            <person name="Liu X.D."/>
            <person name="Xu X.Y."/>
            <person name="Sun W.H."/>
            <person name="Yu X."/>
            <person name="Zhu X."/>
            <person name="Wang Z.W."/>
            <person name="Zhao X."/>
            <person name="Zhong W.Y."/>
            <person name="Chen H."/>
            <person name="Yin W.L."/>
            <person name="Huang T."/>
            <person name="Niu S.C."/>
            <person name="Liu Z.J."/>
        </authorList>
    </citation>
    <scope>NUCLEOTIDE SEQUENCE [LARGE SCALE GENOMIC DNA]</scope>
    <source>
        <strain evidence="3">Lindl</strain>
    </source>
</reference>
<feature type="transmembrane region" description="Helical" evidence="2">
    <location>
        <begin position="193"/>
        <end position="214"/>
    </location>
</feature>
<protein>
    <recommendedName>
        <fullName evidence="5">Maltose excess protein 1-like, chloroplastic</fullName>
    </recommendedName>
</protein>
<dbReference type="InterPro" id="IPR034628">
    <property type="entry name" value="MEX1/MEX1-like"/>
</dbReference>
<feature type="compositionally biased region" description="Polar residues" evidence="1">
    <location>
        <begin position="53"/>
        <end position="62"/>
    </location>
</feature>
<feature type="transmembrane region" description="Helical" evidence="2">
    <location>
        <begin position="254"/>
        <end position="275"/>
    </location>
</feature>
<keyword evidence="2" id="KW-0472">Membrane</keyword>
<dbReference type="EMBL" id="JAGFBR010000008">
    <property type="protein sequence ID" value="KAH0463055.1"/>
    <property type="molecule type" value="Genomic_DNA"/>
</dbReference>
<keyword evidence="2" id="KW-0812">Transmembrane</keyword>
<evidence type="ECO:0000256" key="2">
    <source>
        <dbReference type="SAM" id="Phobius"/>
    </source>
</evidence>
<dbReference type="GO" id="GO:0005363">
    <property type="term" value="F:maltose transmembrane transporter activity"/>
    <property type="evidence" value="ECO:0007669"/>
    <property type="project" value="TreeGrafter"/>
</dbReference>
<feature type="transmembrane region" description="Helical" evidence="2">
    <location>
        <begin position="408"/>
        <end position="425"/>
    </location>
</feature>
<keyword evidence="2" id="KW-1133">Transmembrane helix</keyword>
<evidence type="ECO:0000313" key="3">
    <source>
        <dbReference type="EMBL" id="KAH0463055.1"/>
    </source>
</evidence>
<dbReference type="AlphaFoldDB" id="A0AAV7H695"/>
<name>A0AAV7H695_DENCH</name>
<feature type="transmembrane region" description="Helical" evidence="2">
    <location>
        <begin position="311"/>
        <end position="329"/>
    </location>
</feature>
<feature type="region of interest" description="Disordered" evidence="1">
    <location>
        <begin position="35"/>
        <end position="71"/>
    </location>
</feature>
<evidence type="ECO:0000256" key="1">
    <source>
        <dbReference type="SAM" id="MobiDB-lite"/>
    </source>
</evidence>
<dbReference type="PANTHER" id="PTHR34809:SF1">
    <property type="entry name" value="MALTOSE EXCESS PROTEIN 1, CHLOROPLASTIC-RELATED"/>
    <property type="match status" value="1"/>
</dbReference>
<proteinExistence type="predicted"/>
<feature type="transmembrane region" description="Helical" evidence="2">
    <location>
        <begin position="341"/>
        <end position="363"/>
    </location>
</feature>
<keyword evidence="4" id="KW-1185">Reference proteome</keyword>